<feature type="signal peptide" evidence="6">
    <location>
        <begin position="1"/>
        <end position="23"/>
    </location>
</feature>
<evidence type="ECO:0000256" key="5">
    <source>
        <dbReference type="ARBA" id="ARBA00023288"/>
    </source>
</evidence>
<keyword evidence="5" id="KW-0449">Lipoprotein</keyword>
<sequence>MIRTTRKAAFAGLALTASAILLAGCGAPPEEAAETTDGAEAPAESSDFLACAVSDEGSWNDKSFNEAAYAGLQQAESELGIQIDDAESASAEDFVPNLTAMVDNGCDITFAIGFNFSLGGENGVIFDVAADNPDAKFAWLDGWPGEVDNVKPIMYATEQSSYLAGYLSAAYSTSKVVGTYGGLQIDSVTSFMDGFYQGAKKYEEETGTPVKVVGWDPAAKTGDFVGDFANTEEAKSISNGQLAAGADVIFPVAGGLFTATAEAIREGGNADAVMLGVDKDIAVTQPDLADITLTSVEKRMTQAVFDIIGEVKGDEFSAEPYFGTLENDGTGLSDFGAFADKVPADVVSKLDELKQQIIDGDIEIALTKN</sequence>
<feature type="domain" description="ABC transporter substrate-binding protein PnrA-like" evidence="7">
    <location>
        <begin position="51"/>
        <end position="364"/>
    </location>
</feature>
<evidence type="ECO:0000256" key="3">
    <source>
        <dbReference type="ARBA" id="ARBA00022729"/>
    </source>
</evidence>
<keyword evidence="4" id="KW-0472">Membrane</keyword>
<reference evidence="8" key="1">
    <citation type="submission" date="2021-03" db="EMBL/GenBank/DDBJ databases">
        <title>Microbacterium sp. nov., a novel actinobacterium isolated from cow dung.</title>
        <authorList>
            <person name="Zhang L."/>
        </authorList>
    </citation>
    <scope>NUCLEOTIDE SEQUENCE</scope>
    <source>
        <strain evidence="8">NEAU-LLB</strain>
    </source>
</reference>
<dbReference type="PANTHER" id="PTHR34296:SF2">
    <property type="entry name" value="ABC TRANSPORTER GUANOSINE-BINDING PROTEIN NUPN"/>
    <property type="match status" value="1"/>
</dbReference>
<accession>A0A939QTJ3</accession>
<keyword evidence="3 6" id="KW-0732">Signal</keyword>
<gene>
    <name evidence="8" type="ORF">J5V96_15560</name>
</gene>
<evidence type="ECO:0000313" key="8">
    <source>
        <dbReference type="EMBL" id="MBO3664913.1"/>
    </source>
</evidence>
<comment type="subcellular location">
    <subcellularLocation>
        <location evidence="1">Cell membrane</location>
    </subcellularLocation>
</comment>
<dbReference type="Proteomes" id="UP000680132">
    <property type="component" value="Unassembled WGS sequence"/>
</dbReference>
<dbReference type="InterPro" id="IPR003760">
    <property type="entry name" value="PnrA-like"/>
</dbReference>
<evidence type="ECO:0000259" key="7">
    <source>
        <dbReference type="Pfam" id="PF02608"/>
    </source>
</evidence>
<name>A0A939QTJ3_9MICO</name>
<dbReference type="InterPro" id="IPR050957">
    <property type="entry name" value="BMP_lipoprotein"/>
</dbReference>
<proteinExistence type="predicted"/>
<feature type="chain" id="PRO_5039102063" evidence="6">
    <location>
        <begin position="24"/>
        <end position="369"/>
    </location>
</feature>
<dbReference type="PROSITE" id="PS51257">
    <property type="entry name" value="PROKAR_LIPOPROTEIN"/>
    <property type="match status" value="1"/>
</dbReference>
<evidence type="ECO:0000256" key="2">
    <source>
        <dbReference type="ARBA" id="ARBA00022475"/>
    </source>
</evidence>
<evidence type="ECO:0000256" key="4">
    <source>
        <dbReference type="ARBA" id="ARBA00023136"/>
    </source>
</evidence>
<evidence type="ECO:0000313" key="9">
    <source>
        <dbReference type="Proteomes" id="UP000680132"/>
    </source>
</evidence>
<dbReference type="PANTHER" id="PTHR34296">
    <property type="entry name" value="TRANSCRIPTIONAL ACTIVATOR PROTEIN MED"/>
    <property type="match status" value="1"/>
</dbReference>
<dbReference type="GO" id="GO:0005886">
    <property type="term" value="C:plasma membrane"/>
    <property type="evidence" value="ECO:0007669"/>
    <property type="project" value="UniProtKB-SubCell"/>
</dbReference>
<comment type="caution">
    <text evidence="8">The sequence shown here is derived from an EMBL/GenBank/DDBJ whole genome shotgun (WGS) entry which is preliminary data.</text>
</comment>
<evidence type="ECO:0000256" key="1">
    <source>
        <dbReference type="ARBA" id="ARBA00004236"/>
    </source>
</evidence>
<organism evidence="8 9">
    <name type="scientific">Microbacterium stercoris</name>
    <dbReference type="NCBI Taxonomy" id="2820289"/>
    <lineage>
        <taxon>Bacteria</taxon>
        <taxon>Bacillati</taxon>
        <taxon>Actinomycetota</taxon>
        <taxon>Actinomycetes</taxon>
        <taxon>Micrococcales</taxon>
        <taxon>Microbacteriaceae</taxon>
        <taxon>Microbacterium</taxon>
    </lineage>
</organism>
<dbReference type="Pfam" id="PF02608">
    <property type="entry name" value="Bmp"/>
    <property type="match status" value="1"/>
</dbReference>
<protein>
    <submittedName>
        <fullName evidence="8">BMP family ABC transporter substrate-binding protein</fullName>
    </submittedName>
</protein>
<dbReference type="EMBL" id="JAGFOA010000007">
    <property type="protein sequence ID" value="MBO3664913.1"/>
    <property type="molecule type" value="Genomic_DNA"/>
</dbReference>
<keyword evidence="9" id="KW-1185">Reference proteome</keyword>
<dbReference type="RefSeq" id="WP_208505076.1">
    <property type="nucleotide sequence ID" value="NZ_JAGFOA010000007.1"/>
</dbReference>
<dbReference type="AlphaFoldDB" id="A0A939QTJ3"/>
<evidence type="ECO:0000256" key="6">
    <source>
        <dbReference type="SAM" id="SignalP"/>
    </source>
</evidence>
<dbReference type="Gene3D" id="3.40.50.2300">
    <property type="match status" value="2"/>
</dbReference>
<dbReference type="CDD" id="cd06354">
    <property type="entry name" value="PBP1_PrnA-like"/>
    <property type="match status" value="1"/>
</dbReference>
<keyword evidence="2" id="KW-1003">Cell membrane</keyword>